<comment type="subunit">
    <text evidence="2 14">Homodimer.</text>
</comment>
<feature type="domain" description="J" evidence="16">
    <location>
        <begin position="6"/>
        <end position="71"/>
    </location>
</feature>
<protein>
    <recommendedName>
        <fullName evidence="13 14">Chaperone protein DnaJ</fullName>
    </recommendedName>
</protein>
<dbReference type="Proteomes" id="UP000003438">
    <property type="component" value="Unassembled WGS sequence"/>
</dbReference>
<keyword evidence="8 14" id="KW-0862">Zinc</keyword>
<dbReference type="InterPro" id="IPR008971">
    <property type="entry name" value="HSP40/DnaJ_pept-bd"/>
</dbReference>
<dbReference type="PROSITE" id="PS00636">
    <property type="entry name" value="DNAJ_1"/>
    <property type="match status" value="1"/>
</dbReference>
<dbReference type="PANTHER" id="PTHR43096">
    <property type="entry name" value="DNAJ HOMOLOG 1, MITOCHONDRIAL-RELATED"/>
    <property type="match status" value="1"/>
</dbReference>
<evidence type="ECO:0000256" key="1">
    <source>
        <dbReference type="ARBA" id="ARBA00004496"/>
    </source>
</evidence>
<comment type="similarity">
    <text evidence="12 14">Belongs to the DnaJ family.</text>
</comment>
<dbReference type="GO" id="GO:0031072">
    <property type="term" value="F:heat shock protein binding"/>
    <property type="evidence" value="ECO:0007669"/>
    <property type="project" value="InterPro"/>
</dbReference>
<feature type="binding site" evidence="14">
    <location>
        <position position="222"/>
    </location>
    <ligand>
        <name>Zn(2+)</name>
        <dbReference type="ChEBI" id="CHEBI:29105"/>
        <label>1</label>
    </ligand>
</feature>
<feature type="binding site" evidence="14">
    <location>
        <position position="165"/>
    </location>
    <ligand>
        <name>Zn(2+)</name>
        <dbReference type="ChEBI" id="CHEBI:29105"/>
        <label>1</label>
    </ligand>
</feature>
<dbReference type="Pfam" id="PF00226">
    <property type="entry name" value="DnaJ"/>
    <property type="match status" value="1"/>
</dbReference>
<comment type="cofactor">
    <cofactor evidence="14">
        <name>Zn(2+)</name>
        <dbReference type="ChEBI" id="CHEBI:29105"/>
    </cofactor>
    <text evidence="14">Binds 2 Zn(2+) ions per monomer.</text>
</comment>
<dbReference type="GO" id="GO:0051082">
    <property type="term" value="F:unfolded protein binding"/>
    <property type="evidence" value="ECO:0007669"/>
    <property type="project" value="UniProtKB-UniRule"/>
</dbReference>
<evidence type="ECO:0000259" key="17">
    <source>
        <dbReference type="PROSITE" id="PS51188"/>
    </source>
</evidence>
<reference evidence="18" key="1">
    <citation type="submission" date="2009-12" db="EMBL/GenBank/DDBJ databases">
        <authorList>
            <person name="Weinstock G."/>
            <person name="Sodergren E."/>
            <person name="Clifton S."/>
            <person name="Fulton L."/>
            <person name="Fulton B."/>
            <person name="Courtney L."/>
            <person name="Fronick C."/>
            <person name="Harrison M."/>
            <person name="Strong C."/>
            <person name="Farmer C."/>
            <person name="Delahaunty K."/>
            <person name="Markovic C."/>
            <person name="Hall O."/>
            <person name="Minx P."/>
            <person name="Tomlinson C."/>
            <person name="Mitreva M."/>
            <person name="Nelson J."/>
            <person name="Hou S."/>
            <person name="Wollam A."/>
            <person name="Pepin K.H."/>
            <person name="Johnson M."/>
            <person name="Bhonagiri V."/>
            <person name="Nash W.E."/>
            <person name="Warren W."/>
            <person name="Chinwalla A."/>
            <person name="Mardis E.R."/>
            <person name="Wilson R.K."/>
        </authorList>
    </citation>
    <scope>NUCLEOTIDE SEQUENCE [LARGE SCALE GENOMIC DNA]</scope>
    <source>
        <strain evidence="18">DSM 15176</strain>
    </source>
</reference>
<keyword evidence="4 14" id="KW-0235">DNA replication</keyword>
<feature type="binding site" evidence="14">
    <location>
        <position position="162"/>
    </location>
    <ligand>
        <name>Zn(2+)</name>
        <dbReference type="ChEBI" id="CHEBI:29105"/>
        <label>1</label>
    </ligand>
</feature>
<feature type="repeat" description="CXXCXGXG motif" evidence="14">
    <location>
        <begin position="219"/>
        <end position="226"/>
    </location>
</feature>
<dbReference type="GO" id="GO:0005524">
    <property type="term" value="F:ATP binding"/>
    <property type="evidence" value="ECO:0007669"/>
    <property type="project" value="InterPro"/>
</dbReference>
<dbReference type="Gene3D" id="2.60.260.20">
    <property type="entry name" value="Urease metallochaperone UreE, N-terminal domain"/>
    <property type="match status" value="2"/>
</dbReference>
<keyword evidence="6 14" id="KW-0677">Repeat</keyword>
<evidence type="ECO:0000256" key="13">
    <source>
        <dbReference type="ARBA" id="ARBA00067609"/>
    </source>
</evidence>
<dbReference type="Gene3D" id="2.10.230.10">
    <property type="entry name" value="Heat shock protein DnaJ, cysteine-rich domain"/>
    <property type="match status" value="1"/>
</dbReference>
<evidence type="ECO:0000256" key="2">
    <source>
        <dbReference type="ARBA" id="ARBA00011738"/>
    </source>
</evidence>
<evidence type="ECO:0000256" key="15">
    <source>
        <dbReference type="PROSITE-ProRule" id="PRU00546"/>
    </source>
</evidence>
<dbReference type="InterPro" id="IPR001623">
    <property type="entry name" value="DnaJ_domain"/>
</dbReference>
<comment type="caution">
    <text evidence="18">The sequence shown here is derived from an EMBL/GenBank/DDBJ whole genome shotgun (WGS) entry which is preliminary data.</text>
</comment>
<dbReference type="AlphaFoldDB" id="D1PJS4"/>
<dbReference type="InterPro" id="IPR036410">
    <property type="entry name" value="HSP_DnaJ_Cys-rich_dom_sf"/>
</dbReference>
<dbReference type="InterPro" id="IPR012724">
    <property type="entry name" value="DnaJ"/>
</dbReference>
<evidence type="ECO:0000256" key="8">
    <source>
        <dbReference type="ARBA" id="ARBA00022833"/>
    </source>
</evidence>
<feature type="binding site" evidence="14">
    <location>
        <position position="219"/>
    </location>
    <ligand>
        <name>Zn(2+)</name>
        <dbReference type="ChEBI" id="CHEBI:29105"/>
        <label>1</label>
    </ligand>
</feature>
<evidence type="ECO:0000313" key="19">
    <source>
        <dbReference type="Proteomes" id="UP000003438"/>
    </source>
</evidence>
<feature type="repeat" description="CXXCXGXG motif" evidence="14">
    <location>
        <begin position="205"/>
        <end position="212"/>
    </location>
</feature>
<dbReference type="PRINTS" id="PR00625">
    <property type="entry name" value="JDOMAIN"/>
</dbReference>
<accession>D1PJS4</accession>
<evidence type="ECO:0000313" key="18">
    <source>
        <dbReference type="EMBL" id="EFB77022.1"/>
    </source>
</evidence>
<dbReference type="InterPro" id="IPR036869">
    <property type="entry name" value="J_dom_sf"/>
</dbReference>
<keyword evidence="7 14" id="KW-0863">Zinc-finger</keyword>
<evidence type="ECO:0000256" key="4">
    <source>
        <dbReference type="ARBA" id="ARBA00022705"/>
    </source>
</evidence>
<dbReference type="SUPFAM" id="SSF49493">
    <property type="entry name" value="HSP40/DnaJ peptide-binding domain"/>
    <property type="match status" value="2"/>
</dbReference>
<dbReference type="STRING" id="411471.SUBVAR_04644"/>
<evidence type="ECO:0000256" key="6">
    <source>
        <dbReference type="ARBA" id="ARBA00022737"/>
    </source>
</evidence>
<keyword evidence="3 14" id="KW-0963">Cytoplasm</keyword>
<dbReference type="PROSITE" id="PS51188">
    <property type="entry name" value="ZF_CR"/>
    <property type="match status" value="1"/>
</dbReference>
<dbReference type="InterPro" id="IPR002939">
    <property type="entry name" value="DnaJ_C"/>
</dbReference>
<dbReference type="InterPro" id="IPR018253">
    <property type="entry name" value="DnaJ_domain_CS"/>
</dbReference>
<feature type="binding site" evidence="14">
    <location>
        <position position="208"/>
    </location>
    <ligand>
        <name>Zn(2+)</name>
        <dbReference type="ChEBI" id="CHEBI:29105"/>
        <label>2</label>
    </ligand>
</feature>
<dbReference type="GO" id="GO:0006260">
    <property type="term" value="P:DNA replication"/>
    <property type="evidence" value="ECO:0007669"/>
    <property type="project" value="UniProtKB-KW"/>
</dbReference>
<feature type="zinc finger region" description="CR-type" evidence="15">
    <location>
        <begin position="149"/>
        <end position="231"/>
    </location>
</feature>
<dbReference type="CDD" id="cd10747">
    <property type="entry name" value="DnaJ_C"/>
    <property type="match status" value="1"/>
</dbReference>
<comment type="subcellular location">
    <subcellularLocation>
        <location evidence="1 14">Cytoplasm</location>
    </subcellularLocation>
</comment>
<feature type="binding site" evidence="14">
    <location>
        <position position="205"/>
    </location>
    <ligand>
        <name>Zn(2+)</name>
        <dbReference type="ChEBI" id="CHEBI:29105"/>
        <label>2</label>
    </ligand>
</feature>
<dbReference type="FunFam" id="2.10.230.10:FF:000002">
    <property type="entry name" value="Molecular chaperone DnaJ"/>
    <property type="match status" value="1"/>
</dbReference>
<dbReference type="GO" id="GO:0008270">
    <property type="term" value="F:zinc ion binding"/>
    <property type="evidence" value="ECO:0007669"/>
    <property type="project" value="UniProtKB-UniRule"/>
</dbReference>
<dbReference type="Pfam" id="PF01556">
    <property type="entry name" value="DnaJ_C"/>
    <property type="match status" value="1"/>
</dbReference>
<dbReference type="RefSeq" id="WP_007046075.1">
    <property type="nucleotide sequence ID" value="NZ_GG704769.1"/>
</dbReference>
<dbReference type="NCBIfam" id="TIGR02349">
    <property type="entry name" value="DnaJ_bact"/>
    <property type="match status" value="1"/>
</dbReference>
<keyword evidence="19" id="KW-1185">Reference proteome</keyword>
<dbReference type="GO" id="GO:0009408">
    <property type="term" value="P:response to heat"/>
    <property type="evidence" value="ECO:0007669"/>
    <property type="project" value="InterPro"/>
</dbReference>
<gene>
    <name evidence="14 18" type="primary">dnaJ</name>
    <name evidence="18" type="ORF">SUBVAR_04644</name>
</gene>
<evidence type="ECO:0000256" key="9">
    <source>
        <dbReference type="ARBA" id="ARBA00023016"/>
    </source>
</evidence>
<evidence type="ECO:0000256" key="12">
    <source>
        <dbReference type="ARBA" id="ARBA00061004"/>
    </source>
</evidence>
<dbReference type="InterPro" id="IPR001305">
    <property type="entry name" value="HSP_DnaJ_Cys-rich_dom"/>
</dbReference>
<comment type="domain">
    <text evidence="14">The J domain is necessary and sufficient to stimulate DnaK ATPase activity. Zinc center 1 plays an important role in the autonomous, DnaK-independent chaperone activity of DnaJ. Zinc center 2 is essential for interaction with DnaK and for DnaJ activity.</text>
</comment>
<keyword evidence="5 14" id="KW-0479">Metal-binding</keyword>
<dbReference type="GO" id="GO:0005737">
    <property type="term" value="C:cytoplasm"/>
    <property type="evidence" value="ECO:0007669"/>
    <property type="project" value="UniProtKB-SubCell"/>
</dbReference>
<dbReference type="NCBIfam" id="NF008035">
    <property type="entry name" value="PRK10767.1"/>
    <property type="match status" value="1"/>
</dbReference>
<dbReference type="EMBL" id="ACBY02000014">
    <property type="protein sequence ID" value="EFB77022.1"/>
    <property type="molecule type" value="Genomic_DNA"/>
</dbReference>
<evidence type="ECO:0000259" key="16">
    <source>
        <dbReference type="PROSITE" id="PS50076"/>
    </source>
</evidence>
<feature type="domain" description="CR-type" evidence="17">
    <location>
        <begin position="149"/>
        <end position="231"/>
    </location>
</feature>
<evidence type="ECO:0000256" key="5">
    <source>
        <dbReference type="ARBA" id="ARBA00022723"/>
    </source>
</evidence>
<dbReference type="OrthoDB" id="9779889at2"/>
<feature type="binding site" evidence="14">
    <location>
        <position position="182"/>
    </location>
    <ligand>
        <name>Zn(2+)</name>
        <dbReference type="ChEBI" id="CHEBI:29105"/>
        <label>2</label>
    </ligand>
</feature>
<dbReference type="HOGENOM" id="CLU_017633_0_7_9"/>
<dbReference type="FunFam" id="2.60.260.20:FF:000004">
    <property type="entry name" value="Molecular chaperone DnaJ"/>
    <property type="match status" value="1"/>
</dbReference>
<dbReference type="CDD" id="cd10719">
    <property type="entry name" value="DnaJ_zf"/>
    <property type="match status" value="1"/>
</dbReference>
<dbReference type="SMART" id="SM00271">
    <property type="entry name" value="DnaJ"/>
    <property type="match status" value="1"/>
</dbReference>
<dbReference type="PROSITE" id="PS50076">
    <property type="entry name" value="DNAJ_2"/>
    <property type="match status" value="1"/>
</dbReference>
<dbReference type="FunFam" id="1.10.287.110:FF:000034">
    <property type="entry name" value="Chaperone protein DnaJ"/>
    <property type="match status" value="1"/>
</dbReference>
<proteinExistence type="inferred from homology"/>
<dbReference type="Gene3D" id="1.10.287.110">
    <property type="entry name" value="DnaJ domain"/>
    <property type="match status" value="1"/>
</dbReference>
<dbReference type="SUPFAM" id="SSF57938">
    <property type="entry name" value="DnaJ/Hsp40 cysteine-rich domain"/>
    <property type="match status" value="1"/>
</dbReference>
<evidence type="ECO:0000256" key="7">
    <source>
        <dbReference type="ARBA" id="ARBA00022771"/>
    </source>
</evidence>
<feature type="binding site" evidence="14">
    <location>
        <position position="179"/>
    </location>
    <ligand>
        <name>Zn(2+)</name>
        <dbReference type="ChEBI" id="CHEBI:29105"/>
        <label>2</label>
    </ligand>
</feature>
<name>D1PJS4_9FIRM</name>
<evidence type="ECO:0000256" key="3">
    <source>
        <dbReference type="ARBA" id="ARBA00022490"/>
    </source>
</evidence>
<dbReference type="HAMAP" id="MF_01152">
    <property type="entry name" value="DnaJ"/>
    <property type="match status" value="1"/>
</dbReference>
<evidence type="ECO:0000256" key="14">
    <source>
        <dbReference type="HAMAP-Rule" id="MF_01152"/>
    </source>
</evidence>
<dbReference type="Pfam" id="PF00684">
    <property type="entry name" value="DnaJ_CXXCXGXG"/>
    <property type="match status" value="1"/>
</dbReference>
<dbReference type="eggNOG" id="COG0484">
    <property type="taxonomic scope" value="Bacteria"/>
</dbReference>
<feature type="repeat" description="CXXCXGXG motif" evidence="14">
    <location>
        <begin position="179"/>
        <end position="186"/>
    </location>
</feature>
<evidence type="ECO:0000256" key="11">
    <source>
        <dbReference type="ARBA" id="ARBA00053423"/>
    </source>
</evidence>
<keyword evidence="10 14" id="KW-0143">Chaperone</keyword>
<dbReference type="SUPFAM" id="SSF46565">
    <property type="entry name" value="Chaperone J-domain"/>
    <property type="match status" value="1"/>
</dbReference>
<feature type="repeat" description="CXXCXGXG motif" evidence="14">
    <location>
        <begin position="162"/>
        <end position="169"/>
    </location>
</feature>
<sequence length="391" mass="42100">MAEKRDYYEVLGLGKNATDAEIKSAYRKLAKKYHPDLNPGDKVAEEKFKEVNEAHDILSDPEKRKRYDQFGFAGVDPNYGAGQGGGAGFGGFGGAGGVDLGDIFGDIFGGGFGGFGGFGGSTRSNPNAPRKGHDIQASVILTFEEAAHGCAKKITLNRQQTCPDCHGNGCEAGSSPETCTQCGGRGYVVTQQRTPFGVMQSQQPCPHCGGRGTIIKNPCKTCRGTGKTSTRKTLEVKIPAGIDDDQNIALRGQGDAGSNGGPAGDVIVHVTVKRDAVFERDGYDVYVRVPITYSQAVLGAEIEVPTVDGKVAQKIPEGTQSGTKFRLRGQGIQYLNGRGRGDQYVIVEVEIPKKLNRTQREALKAFEDSLKDENYEKRKGFFKNLRDRFSS</sequence>
<keyword evidence="9 14" id="KW-0346">Stress response</keyword>
<organism evidence="18 19">
    <name type="scientific">Subdoligranulum variabile DSM 15176</name>
    <dbReference type="NCBI Taxonomy" id="411471"/>
    <lineage>
        <taxon>Bacteria</taxon>
        <taxon>Bacillati</taxon>
        <taxon>Bacillota</taxon>
        <taxon>Clostridia</taxon>
        <taxon>Eubacteriales</taxon>
        <taxon>Oscillospiraceae</taxon>
        <taxon>Subdoligranulum</taxon>
    </lineage>
</organism>
<dbReference type="CDD" id="cd06257">
    <property type="entry name" value="DnaJ"/>
    <property type="match status" value="1"/>
</dbReference>
<dbReference type="GO" id="GO:0042026">
    <property type="term" value="P:protein refolding"/>
    <property type="evidence" value="ECO:0007669"/>
    <property type="project" value="TreeGrafter"/>
</dbReference>
<evidence type="ECO:0000256" key="10">
    <source>
        <dbReference type="ARBA" id="ARBA00023186"/>
    </source>
</evidence>
<dbReference type="PANTHER" id="PTHR43096:SF52">
    <property type="entry name" value="DNAJ HOMOLOG 1, MITOCHONDRIAL-RELATED"/>
    <property type="match status" value="1"/>
</dbReference>
<comment type="function">
    <text evidence="11 14">Participates actively in the response to hyperosmotic and heat shock by preventing the aggregation of stress-denatured proteins and by disaggregating proteins, also in an autonomous, DnaK-independent fashion. Unfolded proteins bind initially to DnaJ; upon interaction with the DnaJ-bound protein, DnaK hydrolyzes its bound ATP, resulting in the formation of a stable complex. GrpE releases ADP from DnaK; ATP binding to DnaK triggers the release of the substrate protein, thus completing the reaction cycle. Several rounds of ATP-dependent interactions between DnaJ, DnaK and GrpE are required for fully efficient folding. Also involved, together with DnaK and GrpE, in the DNA replication of plasmids through activation of initiation proteins.</text>
</comment>